<dbReference type="PANTHER" id="PTHR43591">
    <property type="entry name" value="METHYLTRANSFERASE"/>
    <property type="match status" value="1"/>
</dbReference>
<organism evidence="2 3">
    <name type="scientific">Beauveria brongniartii RCEF 3172</name>
    <dbReference type="NCBI Taxonomy" id="1081107"/>
    <lineage>
        <taxon>Eukaryota</taxon>
        <taxon>Fungi</taxon>
        <taxon>Dikarya</taxon>
        <taxon>Ascomycota</taxon>
        <taxon>Pezizomycotina</taxon>
        <taxon>Sordariomycetes</taxon>
        <taxon>Hypocreomycetidae</taxon>
        <taxon>Hypocreales</taxon>
        <taxon>Cordycipitaceae</taxon>
        <taxon>Beauveria</taxon>
        <taxon>Beauveria brongniartii</taxon>
    </lineage>
</organism>
<comment type="caution">
    <text evidence="2">The sequence shown here is derived from an EMBL/GenBank/DDBJ whole genome shotgun (WGS) entry which is preliminary data.</text>
</comment>
<evidence type="ECO:0000313" key="3">
    <source>
        <dbReference type="Proteomes" id="UP000076863"/>
    </source>
</evidence>
<dbReference type="Proteomes" id="UP000076863">
    <property type="component" value="Unassembled WGS sequence"/>
</dbReference>
<dbReference type="SUPFAM" id="SSF53335">
    <property type="entry name" value="S-adenosyl-L-methionine-dependent methyltransferases"/>
    <property type="match status" value="1"/>
</dbReference>
<reference evidence="2 3" key="1">
    <citation type="journal article" date="2016" name="Genome Biol. Evol.">
        <title>Divergent and convergent evolution of fungal pathogenicity.</title>
        <authorList>
            <person name="Shang Y."/>
            <person name="Xiao G."/>
            <person name="Zheng P."/>
            <person name="Cen K."/>
            <person name="Zhan S."/>
            <person name="Wang C."/>
        </authorList>
    </citation>
    <scope>NUCLEOTIDE SEQUENCE [LARGE SCALE GENOMIC DNA]</scope>
    <source>
        <strain evidence="2 3">RCEF 3172</strain>
    </source>
</reference>
<dbReference type="PANTHER" id="PTHR43591:SF105">
    <property type="entry name" value="METHYLTRANSFERASE DOMAIN-CONTAINING PROTEIN-RELATED"/>
    <property type="match status" value="1"/>
</dbReference>
<gene>
    <name evidence="2" type="ORF">BBO_08584</name>
</gene>
<dbReference type="Gene3D" id="3.40.50.150">
    <property type="entry name" value="Vaccinia Virus protein VP39"/>
    <property type="match status" value="1"/>
</dbReference>
<proteinExistence type="inferred from homology"/>
<dbReference type="InterPro" id="IPR029063">
    <property type="entry name" value="SAM-dependent_MTases_sf"/>
</dbReference>
<evidence type="ECO:0000313" key="2">
    <source>
        <dbReference type="EMBL" id="OAA35739.1"/>
    </source>
</evidence>
<dbReference type="OrthoDB" id="2013972at2759"/>
<comment type="similarity">
    <text evidence="1">Belongs to the methyltransferase superfamily. LaeA methyltransferase family.</text>
</comment>
<keyword evidence="2" id="KW-0489">Methyltransferase</keyword>
<dbReference type="Pfam" id="PF01209">
    <property type="entry name" value="Ubie_methyltran"/>
    <property type="match status" value="1"/>
</dbReference>
<name>A0A166XF08_9HYPO</name>
<evidence type="ECO:0000256" key="1">
    <source>
        <dbReference type="ARBA" id="ARBA00038158"/>
    </source>
</evidence>
<dbReference type="AlphaFoldDB" id="A0A166XF08"/>
<sequence length="304" mass="32288">MSAEPQETKPASPAGAQLFDNIASSYEQSTGSSTRAIARQILELQVFQNLFDVPHDAVVLDNACGTGIVAEEIISRCRRQQSPSGGGGGGGAVPEIRAADPVDKMVAACAAKFSSLGVTDRCSAAVMPGERLTFADGTFSHSVTNMGLMFYTDAAVGARELHRTLRPGGVAVVTTWAQLGQVDDILYPAQRRVRPGAELIKMPIEPRWFDPAQVEACLRNDGGFADVKIELRNAYYAAPTADALGDQLLELFGMFSKTWTEEEKASFGQAVRELTPNVAVPCTQVDGSSGYGVPVTAIVAICTK</sequence>
<protein>
    <submittedName>
        <fullName evidence="2">UbiE/COQ5 methyltransferase</fullName>
    </submittedName>
</protein>
<dbReference type="EMBL" id="AZHA01000040">
    <property type="protein sequence ID" value="OAA35739.1"/>
    <property type="molecule type" value="Genomic_DNA"/>
</dbReference>
<keyword evidence="3" id="KW-1185">Reference proteome</keyword>
<dbReference type="GO" id="GO:0032259">
    <property type="term" value="P:methylation"/>
    <property type="evidence" value="ECO:0007669"/>
    <property type="project" value="UniProtKB-KW"/>
</dbReference>
<dbReference type="GO" id="GO:0008168">
    <property type="term" value="F:methyltransferase activity"/>
    <property type="evidence" value="ECO:0007669"/>
    <property type="project" value="UniProtKB-KW"/>
</dbReference>
<keyword evidence="2" id="KW-0808">Transferase</keyword>
<accession>A0A166XF08</accession>